<dbReference type="STRING" id="686340.Metal_3736"/>
<evidence type="ECO:0000313" key="2">
    <source>
        <dbReference type="EMBL" id="EIC31381.1"/>
    </source>
</evidence>
<evidence type="ECO:0000256" key="1">
    <source>
        <dbReference type="SAM" id="MobiDB-lite"/>
    </source>
</evidence>
<dbReference type="Pfam" id="PF10117">
    <property type="entry name" value="McrBC"/>
    <property type="match status" value="1"/>
</dbReference>
<name>H8GHR3_METAL</name>
<feature type="region of interest" description="Disordered" evidence="1">
    <location>
        <begin position="424"/>
        <end position="445"/>
    </location>
</feature>
<dbReference type="HOGENOM" id="CLU_048696_0_1_6"/>
<gene>
    <name evidence="2" type="ORF">Metal_3736</name>
</gene>
<proteinExistence type="predicted"/>
<dbReference type="AlphaFoldDB" id="H8GHR3"/>
<evidence type="ECO:0000313" key="3">
    <source>
        <dbReference type="Proteomes" id="UP000005090"/>
    </source>
</evidence>
<organism evidence="2 3">
    <name type="scientific">Methylomicrobium album BG8</name>
    <dbReference type="NCBI Taxonomy" id="686340"/>
    <lineage>
        <taxon>Bacteria</taxon>
        <taxon>Pseudomonadati</taxon>
        <taxon>Pseudomonadota</taxon>
        <taxon>Gammaproteobacteria</taxon>
        <taxon>Methylococcales</taxon>
        <taxon>Methylococcaceae</taxon>
        <taxon>Methylomicrobium</taxon>
    </lineage>
</organism>
<dbReference type="InterPro" id="IPR019292">
    <property type="entry name" value="McrC"/>
</dbReference>
<dbReference type="eggNOG" id="COG4268">
    <property type="taxonomic scope" value="Bacteria"/>
</dbReference>
<protein>
    <submittedName>
        <fullName evidence="2">McrBC 5-methylcytosine restriction system component</fullName>
    </submittedName>
</protein>
<dbReference type="EMBL" id="CM001475">
    <property type="protein sequence ID" value="EIC31381.1"/>
    <property type="molecule type" value="Genomic_DNA"/>
</dbReference>
<dbReference type="REBASE" id="62979">
    <property type="entry name" value="MalBG8McrBCP"/>
</dbReference>
<dbReference type="PANTHER" id="PTHR38733:SF1">
    <property type="entry name" value="TYPE IV METHYL-DIRECTED RESTRICTION ENZYME ECOKMCRBC"/>
    <property type="match status" value="1"/>
</dbReference>
<reference evidence="2 3" key="1">
    <citation type="journal article" date="2013" name="Genome Announc.">
        <title>Genome Sequence of the Obligate Gammaproteobacterial Methanotroph Methylomicrobium album Strain BG8.</title>
        <authorList>
            <person name="Kits K.D."/>
            <person name="Kalyuzhnaya M.G."/>
            <person name="Klotz M.G."/>
            <person name="Jetten M.S."/>
            <person name="Op den Camp H.J."/>
            <person name="Vuilleumier S."/>
            <person name="Bringel F."/>
            <person name="Dispirito A.A."/>
            <person name="Murrell J.C."/>
            <person name="Bruce D."/>
            <person name="Cheng J.F."/>
            <person name="Copeland A."/>
            <person name="Goodwin L."/>
            <person name="Hauser L."/>
            <person name="Lajus A."/>
            <person name="Land M.L."/>
            <person name="Lapidus A."/>
            <person name="Lucas S."/>
            <person name="Medigue C."/>
            <person name="Pitluck S."/>
            <person name="Woyke T."/>
            <person name="Zeytun A."/>
            <person name="Stein L.Y."/>
        </authorList>
    </citation>
    <scope>NUCLEOTIDE SEQUENCE [LARGE SCALE GENOMIC DNA]</scope>
    <source>
        <strain evidence="2 3">BG8</strain>
    </source>
</reference>
<keyword evidence="3" id="KW-1185">Reference proteome</keyword>
<dbReference type="PANTHER" id="PTHR38733">
    <property type="entry name" value="PROTEIN MCRC"/>
    <property type="match status" value="1"/>
</dbReference>
<dbReference type="Proteomes" id="UP000005090">
    <property type="component" value="Chromosome"/>
</dbReference>
<dbReference type="RefSeq" id="WP_005374692.1">
    <property type="nucleotide sequence ID" value="NZ_CM001475.1"/>
</dbReference>
<accession>H8GHR3</accession>
<sequence>MKPIVVREYARLTTDDSIETSLDRACIPQSAFDWLCRLSAGFKSNGASLLHLENRQWLRLDNFVGIVETPCGTLLEILPKHTEASNEAASRALLIKMLETALDLPKRTTDKTDIQTYRRPLLEWVMKEFVLALDHLLKRGLRFDYRRVEEEQRYLRGRLDMNKQLRQPPGRAHIFNIRHDLFLADRPENRLLKSALMRVCGLTQEPDTWRLSHELAGLLAEIPGSPNIAADFRQWRSDRLMAHYQPVRPWCELVLGQHMPLAMRGKTHGISLLFPMEKLFERYVEVKLRRELPAPYTLNRQAKSQFLCTHEDKSLFQLRPDLLIQSPQKTALVLDTKWKLLSAADNENKYGLSQGDFYQMFAYGHRYLSGEGDMILIYPKTENFSETLPAFEFSEKLRLWVTPFDLENDRMHWPMTSRTPSYPRYSLQDNPRKAERDSGSAGWRL</sequence>